<dbReference type="GO" id="GO:0016491">
    <property type="term" value="F:oxidoreductase activity"/>
    <property type="evidence" value="ECO:0007669"/>
    <property type="project" value="UniProtKB-KW"/>
</dbReference>
<gene>
    <name evidence="3" type="ORF">BO71DRAFT_340670</name>
</gene>
<evidence type="ECO:0000313" key="4">
    <source>
        <dbReference type="Proteomes" id="UP000247810"/>
    </source>
</evidence>
<name>A0A319D962_9EURO</name>
<organism evidence="3 4">
    <name type="scientific">Aspergillus ellipticus CBS 707.79</name>
    <dbReference type="NCBI Taxonomy" id="1448320"/>
    <lineage>
        <taxon>Eukaryota</taxon>
        <taxon>Fungi</taxon>
        <taxon>Dikarya</taxon>
        <taxon>Ascomycota</taxon>
        <taxon>Pezizomycotina</taxon>
        <taxon>Eurotiomycetes</taxon>
        <taxon>Eurotiomycetidae</taxon>
        <taxon>Eurotiales</taxon>
        <taxon>Aspergillaceae</taxon>
        <taxon>Aspergillus</taxon>
        <taxon>Aspergillus subgen. Circumdati</taxon>
    </lineage>
</organism>
<dbReference type="AlphaFoldDB" id="A0A319D962"/>
<dbReference type="EMBL" id="KZ826204">
    <property type="protein sequence ID" value="PYH87603.1"/>
    <property type="molecule type" value="Genomic_DNA"/>
</dbReference>
<dbReference type="VEuPathDB" id="FungiDB:BO71DRAFT_340670"/>
<dbReference type="PANTHER" id="PTHR43157:SF31">
    <property type="entry name" value="PHOSPHATIDYLINOSITOL-GLYCAN BIOSYNTHESIS CLASS F PROTEIN"/>
    <property type="match status" value="1"/>
</dbReference>
<protein>
    <submittedName>
        <fullName evidence="3">NAD(P)-binding protein</fullName>
    </submittedName>
</protein>
<dbReference type="SUPFAM" id="SSF51735">
    <property type="entry name" value="NAD(P)-binding Rossmann-fold domains"/>
    <property type="match status" value="1"/>
</dbReference>
<dbReference type="PANTHER" id="PTHR43157">
    <property type="entry name" value="PHOSPHATIDYLINOSITOL-GLYCAN BIOSYNTHESIS CLASS F PROTEIN-RELATED"/>
    <property type="match status" value="1"/>
</dbReference>
<proteinExistence type="inferred from homology"/>
<dbReference type="STRING" id="1448320.A0A319D962"/>
<evidence type="ECO:0000313" key="3">
    <source>
        <dbReference type="EMBL" id="PYH87603.1"/>
    </source>
</evidence>
<dbReference type="PRINTS" id="PR00081">
    <property type="entry name" value="GDHRDH"/>
</dbReference>
<dbReference type="Proteomes" id="UP000247810">
    <property type="component" value="Unassembled WGS sequence"/>
</dbReference>
<keyword evidence="4" id="KW-1185">Reference proteome</keyword>
<keyword evidence="2" id="KW-0560">Oxidoreductase</keyword>
<accession>A0A319D962</accession>
<evidence type="ECO:0000256" key="2">
    <source>
        <dbReference type="ARBA" id="ARBA00023002"/>
    </source>
</evidence>
<dbReference type="OrthoDB" id="542013at2759"/>
<comment type="similarity">
    <text evidence="1">Belongs to the short-chain dehydrogenases/reductases (SDR) family.</text>
</comment>
<reference evidence="3 4" key="1">
    <citation type="submission" date="2018-02" db="EMBL/GenBank/DDBJ databases">
        <title>The genomes of Aspergillus section Nigri reveals drivers in fungal speciation.</title>
        <authorList>
            <consortium name="DOE Joint Genome Institute"/>
            <person name="Vesth T.C."/>
            <person name="Nybo J."/>
            <person name="Theobald S."/>
            <person name="Brandl J."/>
            <person name="Frisvad J.C."/>
            <person name="Nielsen K.F."/>
            <person name="Lyhne E.K."/>
            <person name="Kogle M.E."/>
            <person name="Kuo A."/>
            <person name="Riley R."/>
            <person name="Clum A."/>
            <person name="Nolan M."/>
            <person name="Lipzen A."/>
            <person name="Salamov A."/>
            <person name="Henrissat B."/>
            <person name="Wiebenga A."/>
            <person name="De vries R.P."/>
            <person name="Grigoriev I.V."/>
            <person name="Mortensen U.H."/>
            <person name="Andersen M.R."/>
            <person name="Baker S.E."/>
        </authorList>
    </citation>
    <scope>NUCLEOTIDE SEQUENCE [LARGE SCALE GENOMIC DNA]</scope>
    <source>
        <strain evidence="3 4">CBS 707.79</strain>
    </source>
</reference>
<dbReference type="Pfam" id="PF00106">
    <property type="entry name" value="adh_short"/>
    <property type="match status" value="1"/>
</dbReference>
<evidence type="ECO:0000256" key="1">
    <source>
        <dbReference type="ARBA" id="ARBA00006484"/>
    </source>
</evidence>
<dbReference type="InterPro" id="IPR002347">
    <property type="entry name" value="SDR_fam"/>
</dbReference>
<dbReference type="InterPro" id="IPR036291">
    <property type="entry name" value="NAD(P)-bd_dom_sf"/>
</dbReference>
<dbReference type="Gene3D" id="3.40.50.720">
    <property type="entry name" value="NAD(P)-binding Rossmann-like Domain"/>
    <property type="match status" value="1"/>
</dbReference>
<sequence>QRWASQHPPLPPTHPFTHKTILVTGANTGVGFHAALKFAALDAAHLILAVRTPAKGAVAKARILESRPSVRITVLRLDLESFASVREFLRALDETLQKEDNGVLDVALLNAGIAAPRYSVNKQTGWESALQVNVLSTAMLAVGLMPILRRRVSVVGEPAQMTFTGSVGHVFVQPGQIPVSSPGERGLLGVVSSKEFFDIEGSYCVIKLLGMYVMRGLVDEYASASGGEVQVFVNAACPGFCVTDLGREFPWYMVWITKVLHWYSARTAEEGSRSLVSAALLGAEGHGRFWVNDGFPGPAEMLTSPEGRELQAKLWGEIRAICVRELARRG</sequence>
<feature type="non-terminal residue" evidence="3">
    <location>
        <position position="1"/>
    </location>
</feature>